<dbReference type="NCBIfam" id="TIGR01730">
    <property type="entry name" value="RND_mfp"/>
    <property type="match status" value="1"/>
</dbReference>
<dbReference type="PROSITE" id="PS51257">
    <property type="entry name" value="PROKAR_LIPOPROTEIN"/>
    <property type="match status" value="1"/>
</dbReference>
<dbReference type="EMBL" id="JAFREP010000014">
    <property type="protein sequence ID" value="MBO1319850.1"/>
    <property type="molecule type" value="Genomic_DNA"/>
</dbReference>
<dbReference type="Pfam" id="PF25973">
    <property type="entry name" value="BSH_CzcB"/>
    <property type="match status" value="1"/>
</dbReference>
<dbReference type="RefSeq" id="WP_207859754.1">
    <property type="nucleotide sequence ID" value="NZ_JAFREP010000014.1"/>
</dbReference>
<dbReference type="InterPro" id="IPR021782">
    <property type="entry name" value="DUF3347"/>
</dbReference>
<dbReference type="GO" id="GO:0022857">
    <property type="term" value="F:transmembrane transporter activity"/>
    <property type="evidence" value="ECO:0007669"/>
    <property type="project" value="InterPro"/>
</dbReference>
<dbReference type="GO" id="GO:0060003">
    <property type="term" value="P:copper ion export"/>
    <property type="evidence" value="ECO:0007669"/>
    <property type="project" value="TreeGrafter"/>
</dbReference>
<feature type="signal peptide" evidence="3">
    <location>
        <begin position="1"/>
        <end position="27"/>
    </location>
</feature>
<feature type="domain" description="DUF3347" evidence="4">
    <location>
        <begin position="492"/>
        <end position="580"/>
    </location>
</feature>
<dbReference type="InterPro" id="IPR058792">
    <property type="entry name" value="Beta-barrel_RND_2"/>
</dbReference>
<sequence>MSARLKRQMAWFAAVPFVLTLMLTGCAGEKPADAASTEAGTAVQNEIWTCSMHPSIRQPEPGLCPVCNMDLIPADQDGDGPWSLTLSPAAQRLAEVETAPVVRKVVAHEVAMVGKVAFDEKRVSDITAWVSGRIDRLFVDFTGITVREGDHMVELYSPELVTAQQELRQAKRSVDSGPASLRAASKRRLNAARKKLDLLGLASHQIDAIEKRGQASDTLTIEAPMSGVVIKRHLNEGAYVQTGSPIYTVADLSRVWIVLDVYESELAWLRYGQKVEFEVGAYPGEVHEGKIVFIDPVLDPRTHTVKVRLDVANPDGRLKPDMFVSARAYAKISASGQTMDESLAGKWVCPMHPEVIKDGPAACDVCGMDIVPAERLGFVAGQPREVPLVIPRSAPLITGQRAVVYVADVETPGRYTGREIVLGPETPDHYVVLSGLAEGERVVVNGAFKIDSELQIRAKSSMMYAPAADPTPAARAQKLDVAPTFRAALTPLYQAYFDVQTALSLDDFATAQQALRALDTAWKALDTGALDARAMLTWQRLNVAEVIQRPAAAGDIATLREAFEPLSTAMYHVASKFGFSDELSIYRYHCPMAFDNRGADWLQRETGTANPYYGSMMFACGSQKEDLRAEAAEGATHAH</sequence>
<dbReference type="InterPro" id="IPR051909">
    <property type="entry name" value="MFP_Cation_Efflux"/>
</dbReference>
<reference evidence="8" key="1">
    <citation type="submission" date="2021-03" db="EMBL/GenBank/DDBJ databases">
        <authorList>
            <person name="Wang G."/>
        </authorList>
    </citation>
    <scope>NUCLEOTIDE SEQUENCE</scope>
    <source>
        <strain evidence="8">KCTC 12899</strain>
    </source>
</reference>
<accession>A0A8J7QGS3</accession>
<dbReference type="GO" id="GO:0015679">
    <property type="term" value="P:plasma membrane copper ion transport"/>
    <property type="evidence" value="ECO:0007669"/>
    <property type="project" value="TreeGrafter"/>
</dbReference>
<dbReference type="GO" id="GO:0030313">
    <property type="term" value="C:cell envelope"/>
    <property type="evidence" value="ECO:0007669"/>
    <property type="project" value="TreeGrafter"/>
</dbReference>
<feature type="domain" description="CusB-like beta-barrel" evidence="6">
    <location>
        <begin position="254"/>
        <end position="328"/>
    </location>
</feature>
<dbReference type="AlphaFoldDB" id="A0A8J7QGS3"/>
<comment type="similarity">
    <text evidence="1">Belongs to the membrane fusion protein (MFP) (TC 8.A.1) family.</text>
</comment>
<evidence type="ECO:0000259" key="4">
    <source>
        <dbReference type="Pfam" id="PF11827"/>
    </source>
</evidence>
<evidence type="ECO:0000259" key="7">
    <source>
        <dbReference type="Pfam" id="PF25973"/>
    </source>
</evidence>
<organism evidence="8 9">
    <name type="scientific">Acanthopleuribacter pedis</name>
    <dbReference type="NCBI Taxonomy" id="442870"/>
    <lineage>
        <taxon>Bacteria</taxon>
        <taxon>Pseudomonadati</taxon>
        <taxon>Acidobacteriota</taxon>
        <taxon>Holophagae</taxon>
        <taxon>Acanthopleuribacterales</taxon>
        <taxon>Acanthopleuribacteraceae</taxon>
        <taxon>Acanthopleuribacter</taxon>
    </lineage>
</organism>
<dbReference type="GO" id="GO:0016020">
    <property type="term" value="C:membrane"/>
    <property type="evidence" value="ECO:0007669"/>
    <property type="project" value="InterPro"/>
</dbReference>
<dbReference type="InterPro" id="IPR006143">
    <property type="entry name" value="RND_pump_MFP"/>
</dbReference>
<feature type="domain" description="Heavy metal binding" evidence="5">
    <location>
        <begin position="48"/>
        <end position="74"/>
    </location>
</feature>
<evidence type="ECO:0000256" key="2">
    <source>
        <dbReference type="ARBA" id="ARBA00022448"/>
    </source>
</evidence>
<dbReference type="Pfam" id="PF11827">
    <property type="entry name" value="DUF3347"/>
    <property type="match status" value="1"/>
</dbReference>
<keyword evidence="3" id="KW-0732">Signal</keyword>
<evidence type="ECO:0000259" key="5">
    <source>
        <dbReference type="Pfam" id="PF19335"/>
    </source>
</evidence>
<evidence type="ECO:0000256" key="3">
    <source>
        <dbReference type="SAM" id="SignalP"/>
    </source>
</evidence>
<dbReference type="Gene3D" id="2.40.420.20">
    <property type="match status" value="1"/>
</dbReference>
<dbReference type="Pfam" id="PF25954">
    <property type="entry name" value="Beta-barrel_RND_2"/>
    <property type="match status" value="1"/>
</dbReference>
<comment type="caution">
    <text evidence="8">The sequence shown here is derived from an EMBL/GenBank/DDBJ whole genome shotgun (WGS) entry which is preliminary data.</text>
</comment>
<dbReference type="SUPFAM" id="SSF111369">
    <property type="entry name" value="HlyD-like secretion proteins"/>
    <property type="match status" value="1"/>
</dbReference>
<dbReference type="Proteomes" id="UP000664417">
    <property type="component" value="Unassembled WGS sequence"/>
</dbReference>
<keyword evidence="9" id="KW-1185">Reference proteome</keyword>
<dbReference type="PANTHER" id="PTHR30097:SF15">
    <property type="entry name" value="CATION EFFLUX SYSTEM PROTEIN CUSB"/>
    <property type="match status" value="1"/>
</dbReference>
<protein>
    <submittedName>
        <fullName evidence="8">Efflux RND transporter periplasmic adaptor subunit</fullName>
    </submittedName>
</protein>
<evidence type="ECO:0000313" key="9">
    <source>
        <dbReference type="Proteomes" id="UP000664417"/>
    </source>
</evidence>
<evidence type="ECO:0000313" key="8">
    <source>
        <dbReference type="EMBL" id="MBO1319850.1"/>
    </source>
</evidence>
<feature type="chain" id="PRO_5035259959" evidence="3">
    <location>
        <begin position="28"/>
        <end position="639"/>
    </location>
</feature>
<dbReference type="InterPro" id="IPR058647">
    <property type="entry name" value="BSH_CzcB-like"/>
</dbReference>
<name>A0A8J7QGS3_9BACT</name>
<dbReference type="GO" id="GO:0046872">
    <property type="term" value="F:metal ion binding"/>
    <property type="evidence" value="ECO:0007669"/>
    <property type="project" value="InterPro"/>
</dbReference>
<dbReference type="FunFam" id="2.40.30.170:FF:000010">
    <property type="entry name" value="Efflux RND transporter periplasmic adaptor subunit"/>
    <property type="match status" value="1"/>
</dbReference>
<feature type="domain" description="CzcB-like barrel-sandwich hybrid" evidence="7">
    <location>
        <begin position="123"/>
        <end position="251"/>
    </location>
</feature>
<dbReference type="Gene3D" id="2.40.30.170">
    <property type="match status" value="1"/>
</dbReference>
<keyword evidence="2" id="KW-0813">Transport</keyword>
<dbReference type="InterPro" id="IPR045800">
    <property type="entry name" value="HMBD"/>
</dbReference>
<dbReference type="PANTHER" id="PTHR30097">
    <property type="entry name" value="CATION EFFLUX SYSTEM PROTEIN CUSB"/>
    <property type="match status" value="1"/>
</dbReference>
<feature type="domain" description="Heavy metal binding" evidence="5">
    <location>
        <begin position="346"/>
        <end position="372"/>
    </location>
</feature>
<evidence type="ECO:0000259" key="6">
    <source>
        <dbReference type="Pfam" id="PF25954"/>
    </source>
</evidence>
<gene>
    <name evidence="8" type="ORF">J3U88_15345</name>
</gene>
<dbReference type="Pfam" id="PF19335">
    <property type="entry name" value="HMBD"/>
    <property type="match status" value="2"/>
</dbReference>
<evidence type="ECO:0000256" key="1">
    <source>
        <dbReference type="ARBA" id="ARBA00009477"/>
    </source>
</evidence>
<proteinExistence type="inferred from homology"/>